<gene>
    <name evidence="2" type="ORF">EHW67_04405</name>
</gene>
<organism evidence="2 3">
    <name type="scientific">Arenibacter aquaticus</name>
    <dbReference type="NCBI Taxonomy" id="2489054"/>
    <lineage>
        <taxon>Bacteria</taxon>
        <taxon>Pseudomonadati</taxon>
        <taxon>Bacteroidota</taxon>
        <taxon>Flavobacteriia</taxon>
        <taxon>Flavobacteriales</taxon>
        <taxon>Flavobacteriaceae</taxon>
        <taxon>Arenibacter</taxon>
    </lineage>
</organism>
<protein>
    <submittedName>
        <fullName evidence="2">AraC family transcriptional regulator</fullName>
    </submittedName>
</protein>
<reference evidence="2 3" key="1">
    <citation type="submission" date="2018-11" db="EMBL/GenBank/DDBJ databases">
        <title>Arenibacter aquaticus sp.nov., a marine bacterium isolated from surface seawater in the South China Sea.</title>
        <authorList>
            <person name="Guo J."/>
            <person name="Sun J."/>
        </authorList>
    </citation>
    <scope>NUCLEOTIDE SEQUENCE [LARGE SCALE GENOMIC DNA]</scope>
    <source>
        <strain evidence="2 3">GUO666</strain>
    </source>
</reference>
<sequence length="301" mass="35172">MQILKKKIAFIISILLFAFLLWYLFIKPYDYLVSMTYRASAGTINQSVKSWSKAKKNNILLRSKDFFNIEQKWQFNDSVHEYHWKITPVNDSTTKVKVYIKDIANSFKNKLVLPFYSNNFEQRTKRNIFDFNRSITEHISDFKVQVEDSLQQPPSSYCAYIPIQSTQLLKAKGMMRNYPILTGMLADNNVELNGRPFLEITNWNRSKDSISFNFCFPIIKGDSLPQNGLIKYKEFKGQKSLKAVYNGNYITSDRAWYALLSHAQKTGYEVLEAPVEVFYNNPNFGGDELQWTAEIYMPIKQ</sequence>
<comment type="caution">
    <text evidence="2">The sequence shown here is derived from an EMBL/GenBank/DDBJ whole genome shotgun (WGS) entry which is preliminary data.</text>
</comment>
<keyword evidence="3" id="KW-1185">Reference proteome</keyword>
<dbReference type="Proteomes" id="UP000267585">
    <property type="component" value="Unassembled WGS sequence"/>
</dbReference>
<name>A0A430K5U2_9FLAO</name>
<accession>A0A430K5U2</accession>
<dbReference type="InterPro" id="IPR011256">
    <property type="entry name" value="Reg_factor_effector_dom_sf"/>
</dbReference>
<dbReference type="OrthoDB" id="1421367at2"/>
<dbReference type="AlphaFoldDB" id="A0A430K5U2"/>
<proteinExistence type="predicted"/>
<keyword evidence="1" id="KW-0812">Transmembrane</keyword>
<dbReference type="Gene3D" id="3.20.80.10">
    <property type="entry name" value="Regulatory factor, effector binding domain"/>
    <property type="match status" value="1"/>
</dbReference>
<evidence type="ECO:0000313" key="2">
    <source>
        <dbReference type="EMBL" id="RTE54412.1"/>
    </source>
</evidence>
<dbReference type="SUPFAM" id="SSF55136">
    <property type="entry name" value="Probable bacterial effector-binding domain"/>
    <property type="match status" value="1"/>
</dbReference>
<keyword evidence="1" id="KW-1133">Transmembrane helix</keyword>
<keyword evidence="1" id="KW-0472">Membrane</keyword>
<feature type="transmembrane region" description="Helical" evidence="1">
    <location>
        <begin position="7"/>
        <end position="25"/>
    </location>
</feature>
<dbReference type="EMBL" id="RQPJ01000002">
    <property type="protein sequence ID" value="RTE54412.1"/>
    <property type="molecule type" value="Genomic_DNA"/>
</dbReference>
<evidence type="ECO:0000313" key="3">
    <source>
        <dbReference type="Proteomes" id="UP000267585"/>
    </source>
</evidence>
<evidence type="ECO:0000256" key="1">
    <source>
        <dbReference type="SAM" id="Phobius"/>
    </source>
</evidence>